<reference evidence="3 4" key="1">
    <citation type="journal article" date="2018" name="Genome Announc.">
        <title>Draft Genome Sequence of "Candidatus Phycosocius bacilliformis," an Alphaproteobacterial Ectosymbiont of the Hydrocarbon-Producing Green Alga Botryococcus braunii.</title>
        <authorList>
            <person name="Tanabe Y."/>
            <person name="Yamaguchi H."/>
            <person name="Watanabe M.M."/>
        </authorList>
    </citation>
    <scope>NUCLEOTIDE SEQUENCE [LARGE SCALE GENOMIC DNA]</scope>
    <source>
        <strain evidence="3 4">BOTRYCO-2</strain>
    </source>
</reference>
<dbReference type="Proteomes" id="UP000245086">
    <property type="component" value="Unassembled WGS sequence"/>
</dbReference>
<dbReference type="Gene3D" id="2.120.10.30">
    <property type="entry name" value="TolB, C-terminal domain"/>
    <property type="match status" value="1"/>
</dbReference>
<evidence type="ECO:0000256" key="1">
    <source>
        <dbReference type="SAM" id="SignalP"/>
    </source>
</evidence>
<feature type="chain" id="PRO_5015138048" evidence="1">
    <location>
        <begin position="21"/>
        <end position="376"/>
    </location>
</feature>
<dbReference type="AlphaFoldDB" id="A0A2P2EC41"/>
<feature type="signal peptide" evidence="1">
    <location>
        <begin position="1"/>
        <end position="20"/>
    </location>
</feature>
<comment type="caution">
    <text evidence="3">The sequence shown here is derived from an EMBL/GenBank/DDBJ whole genome shotgun (WGS) entry which is preliminary data.</text>
</comment>
<dbReference type="InterPro" id="IPR011041">
    <property type="entry name" value="Quinoprot_gluc/sorb_DH_b-prop"/>
</dbReference>
<organism evidence="3 4">
    <name type="scientific">Candidatus Phycosocius bacilliformis</name>
    <dbReference type="NCBI Taxonomy" id="1445552"/>
    <lineage>
        <taxon>Bacteria</taxon>
        <taxon>Pseudomonadati</taxon>
        <taxon>Pseudomonadota</taxon>
        <taxon>Alphaproteobacteria</taxon>
        <taxon>Caulobacterales</taxon>
        <taxon>Caulobacterales incertae sedis</taxon>
        <taxon>Candidatus Phycosocius</taxon>
    </lineage>
</organism>
<dbReference type="PROSITE" id="PS51257">
    <property type="entry name" value="PROKAR_LIPOPROTEIN"/>
    <property type="match status" value="1"/>
</dbReference>
<accession>A0A2P2EC41</accession>
<dbReference type="SUPFAM" id="SSF50952">
    <property type="entry name" value="Soluble quinoprotein glucose dehydrogenase"/>
    <property type="match status" value="1"/>
</dbReference>
<dbReference type="EMBL" id="BFBR01000007">
    <property type="protein sequence ID" value="GBF58650.1"/>
    <property type="molecule type" value="Genomic_DNA"/>
</dbReference>
<dbReference type="RefSeq" id="WP_108985510.1">
    <property type="nucleotide sequence ID" value="NZ_BFBR01000007.1"/>
</dbReference>
<dbReference type="PANTHER" id="PTHR19328">
    <property type="entry name" value="HEDGEHOG-INTERACTING PROTEIN"/>
    <property type="match status" value="1"/>
</dbReference>
<dbReference type="InterPro" id="IPR012938">
    <property type="entry name" value="Glc/Sorbosone_DH"/>
</dbReference>
<keyword evidence="1" id="KW-0732">Signal</keyword>
<gene>
    <name evidence="3" type="primary">yliI_2</name>
    <name evidence="3" type="ORF">PbB2_02338</name>
</gene>
<feature type="domain" description="Glucose/Sorbosone dehydrogenase" evidence="2">
    <location>
        <begin position="45"/>
        <end position="371"/>
    </location>
</feature>
<name>A0A2P2EC41_9PROT</name>
<evidence type="ECO:0000313" key="4">
    <source>
        <dbReference type="Proteomes" id="UP000245086"/>
    </source>
</evidence>
<evidence type="ECO:0000313" key="3">
    <source>
        <dbReference type="EMBL" id="GBF58650.1"/>
    </source>
</evidence>
<keyword evidence="4" id="KW-1185">Reference proteome</keyword>
<dbReference type="InterPro" id="IPR011042">
    <property type="entry name" value="6-blade_b-propeller_TolB-like"/>
</dbReference>
<proteinExistence type="predicted"/>
<evidence type="ECO:0000259" key="2">
    <source>
        <dbReference type="Pfam" id="PF07995"/>
    </source>
</evidence>
<sequence length="376" mass="40468">MRLTWIPLAVLGFVAACAPAAPSQPPAAASASQKIEVTELASGLAFPWGAAILPDGAILVTERDGRLRLIKDGKLVAEPIGGVPPVLNDGQGGLFDVALHPDFASNRLVYLAYAKGTKSANHTAVVRGQFDGSKLVNVEPVFDSIPERQTQAHYGGRLLFLPDKTLIVTLGDGYEYRDKAQDLSSDLGKIVRITDTGQPAPDNPFVGQAGKRPEIYTYGHRNVQGIAHDPVSGTLYAHEHGPKGGDEVNILTPGRNYGWPVITYGVDYSGAPISLESKKAGMEQPLIYWVPSIAPSSMVVYTGDLFPAWKGDLLVTALAGQQVRRVDLENGQVKAQETYLTDREERFRDIIQAPDGSLIVLTDDPEGKVLRLTPGR</sequence>
<dbReference type="PANTHER" id="PTHR19328:SF75">
    <property type="entry name" value="ALDOSE SUGAR DEHYDROGENASE YLII"/>
    <property type="match status" value="1"/>
</dbReference>
<protein>
    <submittedName>
        <fullName evidence="3">Aldose sugar dehydrogenase YliI</fullName>
    </submittedName>
</protein>
<dbReference type="OrthoDB" id="9770043at2"/>
<dbReference type="Pfam" id="PF07995">
    <property type="entry name" value="GSDH"/>
    <property type="match status" value="1"/>
</dbReference>